<gene>
    <name evidence="2" type="ORF">SAMN02745111_00811</name>
</gene>
<dbReference type="OrthoDB" id="2065232at2"/>
<keyword evidence="3" id="KW-1185">Reference proteome</keyword>
<evidence type="ECO:0000313" key="3">
    <source>
        <dbReference type="Proteomes" id="UP000190814"/>
    </source>
</evidence>
<evidence type="ECO:0000313" key="2">
    <source>
        <dbReference type="EMBL" id="SKA63358.1"/>
    </source>
</evidence>
<proteinExistence type="predicted"/>
<keyword evidence="1" id="KW-0175">Coiled coil</keyword>
<evidence type="ECO:0000256" key="1">
    <source>
        <dbReference type="SAM" id="Coils"/>
    </source>
</evidence>
<organism evidence="2 3">
    <name type="scientific">Eubacterium uniforme</name>
    <dbReference type="NCBI Taxonomy" id="39495"/>
    <lineage>
        <taxon>Bacteria</taxon>
        <taxon>Bacillati</taxon>
        <taxon>Bacillota</taxon>
        <taxon>Clostridia</taxon>
        <taxon>Eubacteriales</taxon>
        <taxon>Eubacteriaceae</taxon>
        <taxon>Eubacterium</taxon>
    </lineage>
</organism>
<reference evidence="2 3" key="1">
    <citation type="submission" date="2017-02" db="EMBL/GenBank/DDBJ databases">
        <authorList>
            <person name="Peterson S.W."/>
        </authorList>
    </citation>
    <scope>NUCLEOTIDE SEQUENCE [LARGE SCALE GENOMIC DNA]</scope>
    <source>
        <strain evidence="2 3">ATCC 35992</strain>
    </source>
</reference>
<accession>A0A1T4VEP2</accession>
<sequence>MFGIGKNKGKHKELEEILDRIKMYMGNNYKDSAKDAFAQLKDKFNMLKNSGKLKAAQEENYTEVIKELEKQFETYTHKVNTIEKI</sequence>
<feature type="coiled-coil region" evidence="1">
    <location>
        <begin position="58"/>
        <end position="85"/>
    </location>
</feature>
<name>A0A1T4VEP2_9FIRM</name>
<dbReference type="RefSeq" id="WP_078765691.1">
    <property type="nucleotide sequence ID" value="NZ_FUXZ01000004.1"/>
</dbReference>
<dbReference type="EMBL" id="FUXZ01000004">
    <property type="protein sequence ID" value="SKA63358.1"/>
    <property type="molecule type" value="Genomic_DNA"/>
</dbReference>
<dbReference type="Proteomes" id="UP000190814">
    <property type="component" value="Unassembled WGS sequence"/>
</dbReference>
<protein>
    <submittedName>
        <fullName evidence="2">Uncharacterized protein</fullName>
    </submittedName>
</protein>
<dbReference type="AlphaFoldDB" id="A0A1T4VEP2"/>